<feature type="compositionally biased region" description="Basic and acidic residues" evidence="1">
    <location>
        <begin position="34"/>
        <end position="46"/>
    </location>
</feature>
<evidence type="ECO:0000256" key="1">
    <source>
        <dbReference type="SAM" id="MobiDB-lite"/>
    </source>
</evidence>
<reference evidence="2" key="1">
    <citation type="submission" date="2022-04" db="EMBL/GenBank/DDBJ databases">
        <title>Carnegiea gigantea Genome sequencing and assembly v2.</title>
        <authorList>
            <person name="Copetti D."/>
            <person name="Sanderson M.J."/>
            <person name="Burquez A."/>
            <person name="Wojciechowski M.F."/>
        </authorList>
    </citation>
    <scope>NUCLEOTIDE SEQUENCE</scope>
    <source>
        <strain evidence="2">SGP5-SGP5p</strain>
        <tissue evidence="2">Aerial part</tissue>
    </source>
</reference>
<feature type="compositionally biased region" description="Polar residues" evidence="1">
    <location>
        <begin position="52"/>
        <end position="66"/>
    </location>
</feature>
<protein>
    <submittedName>
        <fullName evidence="2">Uncharacterized protein</fullName>
    </submittedName>
</protein>
<dbReference type="AlphaFoldDB" id="A0A9Q1GQZ9"/>
<name>A0A9Q1GQZ9_9CARY</name>
<accession>A0A9Q1GQZ9</accession>
<organism evidence="2 3">
    <name type="scientific">Carnegiea gigantea</name>
    <dbReference type="NCBI Taxonomy" id="171969"/>
    <lineage>
        <taxon>Eukaryota</taxon>
        <taxon>Viridiplantae</taxon>
        <taxon>Streptophyta</taxon>
        <taxon>Embryophyta</taxon>
        <taxon>Tracheophyta</taxon>
        <taxon>Spermatophyta</taxon>
        <taxon>Magnoliopsida</taxon>
        <taxon>eudicotyledons</taxon>
        <taxon>Gunneridae</taxon>
        <taxon>Pentapetalae</taxon>
        <taxon>Caryophyllales</taxon>
        <taxon>Cactineae</taxon>
        <taxon>Cactaceae</taxon>
        <taxon>Cactoideae</taxon>
        <taxon>Echinocereeae</taxon>
        <taxon>Carnegiea</taxon>
    </lineage>
</organism>
<keyword evidence="3" id="KW-1185">Reference proteome</keyword>
<proteinExistence type="predicted"/>
<comment type="caution">
    <text evidence="2">The sequence shown here is derived from an EMBL/GenBank/DDBJ whole genome shotgun (WGS) entry which is preliminary data.</text>
</comment>
<dbReference type="EMBL" id="JAKOGI010001809">
    <property type="protein sequence ID" value="KAJ8423989.1"/>
    <property type="molecule type" value="Genomic_DNA"/>
</dbReference>
<dbReference type="Proteomes" id="UP001153076">
    <property type="component" value="Unassembled WGS sequence"/>
</dbReference>
<dbReference type="OrthoDB" id="1818565at2759"/>
<feature type="compositionally biased region" description="Basic and acidic residues" evidence="1">
    <location>
        <begin position="67"/>
        <end position="80"/>
    </location>
</feature>
<evidence type="ECO:0000313" key="3">
    <source>
        <dbReference type="Proteomes" id="UP001153076"/>
    </source>
</evidence>
<gene>
    <name evidence="2" type="ORF">Cgig2_009197</name>
</gene>
<evidence type="ECO:0000313" key="2">
    <source>
        <dbReference type="EMBL" id="KAJ8423989.1"/>
    </source>
</evidence>
<feature type="compositionally biased region" description="Basic and acidic residues" evidence="1">
    <location>
        <begin position="89"/>
        <end position="111"/>
    </location>
</feature>
<sequence length="238" mass="27087">MTPNVWRIESEEHIAKNRIEKEHIRWPSNNGDMQEGRQTFDEDSQRLKVSKQVAQPSHNINSTDSQEASRHDTPHDHYINHDSPLSGDGSHEASRPDTTHDQYRSNESPKSRDALSIFNVVVRLNPIQPGASKHDTGRSHVQLTRNDGQLDSQSLSRAQVDIVVNTMVKNHLKEVHQYRSLEKRELIIYYLGGVAIGICKRRAEPNMLDTALCVKLDKVTLVTTKGKMQQEGIQNRDT</sequence>
<feature type="region of interest" description="Disordered" evidence="1">
    <location>
        <begin position="19"/>
        <end position="111"/>
    </location>
</feature>